<keyword evidence="3" id="KW-1185">Reference proteome</keyword>
<evidence type="ECO:0000256" key="1">
    <source>
        <dbReference type="SAM" id="MobiDB-lite"/>
    </source>
</evidence>
<reference evidence="2 3" key="1">
    <citation type="journal article" date="2023" name="Sci. Data">
        <title>Genome assembly of the Korean intertidal mud-creeper Batillaria attramentaria.</title>
        <authorList>
            <person name="Patra A.K."/>
            <person name="Ho P.T."/>
            <person name="Jun S."/>
            <person name="Lee S.J."/>
            <person name="Kim Y."/>
            <person name="Won Y.J."/>
        </authorList>
    </citation>
    <scope>NUCLEOTIDE SEQUENCE [LARGE SCALE GENOMIC DNA]</scope>
    <source>
        <strain evidence="2">Wonlab-2016</strain>
    </source>
</reference>
<proteinExistence type="predicted"/>
<dbReference type="AlphaFoldDB" id="A0ABD0JUS9"/>
<evidence type="ECO:0000313" key="2">
    <source>
        <dbReference type="EMBL" id="KAK7478397.1"/>
    </source>
</evidence>
<protein>
    <submittedName>
        <fullName evidence="2">Uncharacterized protein</fullName>
    </submittedName>
</protein>
<name>A0ABD0JUS9_9CAEN</name>
<organism evidence="2 3">
    <name type="scientific">Batillaria attramentaria</name>
    <dbReference type="NCBI Taxonomy" id="370345"/>
    <lineage>
        <taxon>Eukaryota</taxon>
        <taxon>Metazoa</taxon>
        <taxon>Spiralia</taxon>
        <taxon>Lophotrochozoa</taxon>
        <taxon>Mollusca</taxon>
        <taxon>Gastropoda</taxon>
        <taxon>Caenogastropoda</taxon>
        <taxon>Sorbeoconcha</taxon>
        <taxon>Cerithioidea</taxon>
        <taxon>Batillariidae</taxon>
        <taxon>Batillaria</taxon>
    </lineage>
</organism>
<feature type="compositionally biased region" description="Polar residues" evidence="1">
    <location>
        <begin position="1"/>
        <end position="12"/>
    </location>
</feature>
<feature type="compositionally biased region" description="Polar residues" evidence="1">
    <location>
        <begin position="29"/>
        <end position="41"/>
    </location>
</feature>
<feature type="region of interest" description="Disordered" evidence="1">
    <location>
        <begin position="1"/>
        <end position="82"/>
    </location>
</feature>
<comment type="caution">
    <text evidence="2">The sequence shown here is derived from an EMBL/GenBank/DDBJ whole genome shotgun (WGS) entry which is preliminary data.</text>
</comment>
<gene>
    <name evidence="2" type="ORF">BaRGS_00030322</name>
</gene>
<accession>A0ABD0JUS9</accession>
<dbReference type="EMBL" id="JACVVK020000326">
    <property type="protein sequence ID" value="KAK7478397.1"/>
    <property type="molecule type" value="Genomic_DNA"/>
</dbReference>
<feature type="compositionally biased region" description="Pro residues" evidence="1">
    <location>
        <begin position="45"/>
        <end position="56"/>
    </location>
</feature>
<sequence length="82" mass="8927">MLAPRSKSTSPRRLNEVGRYRYSPPDTDTVATPSLTARHSVTLTPPLPAPALPPQPRSANPRSCRFPSHALGSAPLPRAERF</sequence>
<dbReference type="Proteomes" id="UP001519460">
    <property type="component" value="Unassembled WGS sequence"/>
</dbReference>
<evidence type="ECO:0000313" key="3">
    <source>
        <dbReference type="Proteomes" id="UP001519460"/>
    </source>
</evidence>